<feature type="non-terminal residue" evidence="6">
    <location>
        <position position="65"/>
    </location>
</feature>
<name>C0C6V9_9FIRM</name>
<protein>
    <submittedName>
        <fullName evidence="6">Aspartyl/glutamyl-tRNA amidotransferase subunit B</fullName>
    </submittedName>
</protein>
<reference evidence="6" key="1">
    <citation type="submission" date="2009-02" db="EMBL/GenBank/DDBJ databases">
        <authorList>
            <person name="Fulton L."/>
            <person name="Clifton S."/>
            <person name="Fulton B."/>
            <person name="Xu J."/>
            <person name="Minx P."/>
            <person name="Pepin K.H."/>
            <person name="Johnson M."/>
            <person name="Bhonagiri V."/>
            <person name="Nash W.E."/>
            <person name="Mardis E.R."/>
            <person name="Wilson R.K."/>
        </authorList>
    </citation>
    <scope>NUCLEOTIDE SEQUENCE [LARGE SCALE GENOMIC DNA]</scope>
    <source>
        <strain evidence="6">DSM 15053</strain>
    </source>
</reference>
<keyword evidence="1" id="KW-0436">Ligase</keyword>
<feature type="domain" description="Aspartyl/Glutamyl-tRNA(Gln) amidotransferase subunit B/E catalytic" evidence="5">
    <location>
        <begin position="7"/>
        <end position="65"/>
    </location>
</feature>
<dbReference type="GO" id="GO:0070681">
    <property type="term" value="P:glutaminyl-tRNAGln biosynthesis via transamidation"/>
    <property type="evidence" value="ECO:0007669"/>
    <property type="project" value="TreeGrafter"/>
</dbReference>
<reference evidence="6" key="2">
    <citation type="submission" date="2013-06" db="EMBL/GenBank/DDBJ databases">
        <title>Draft genome sequence of Clostridium hylemonae (DSM 15053).</title>
        <authorList>
            <person name="Sudarsanam P."/>
            <person name="Ley R."/>
            <person name="Guruge J."/>
            <person name="Turnbaugh P.J."/>
            <person name="Mahowald M."/>
            <person name="Liep D."/>
            <person name="Gordon J."/>
        </authorList>
    </citation>
    <scope>NUCLEOTIDE SEQUENCE</scope>
    <source>
        <strain evidence="6">DSM 15053</strain>
    </source>
</reference>
<dbReference type="PANTHER" id="PTHR11659:SF0">
    <property type="entry name" value="GLUTAMYL-TRNA(GLN) AMIDOTRANSFERASE SUBUNIT B, MITOCHONDRIAL"/>
    <property type="match status" value="1"/>
</dbReference>
<dbReference type="GO" id="GO:0006412">
    <property type="term" value="P:translation"/>
    <property type="evidence" value="ECO:0007669"/>
    <property type="project" value="UniProtKB-KW"/>
</dbReference>
<dbReference type="AlphaFoldDB" id="C0C6V9"/>
<dbReference type="InterPro" id="IPR017959">
    <property type="entry name" value="Asn/Gln-tRNA_amidoTrfase_suB/E"/>
</dbReference>
<dbReference type="SUPFAM" id="SSF55931">
    <property type="entry name" value="Glutamine synthetase/guanido kinase"/>
    <property type="match status" value="1"/>
</dbReference>
<dbReference type="InterPro" id="IPR014746">
    <property type="entry name" value="Gln_synth/guanido_kin_cat_dom"/>
</dbReference>
<evidence type="ECO:0000256" key="2">
    <source>
        <dbReference type="ARBA" id="ARBA00022741"/>
    </source>
</evidence>
<evidence type="ECO:0000313" key="7">
    <source>
        <dbReference type="Proteomes" id="UP000004893"/>
    </source>
</evidence>
<evidence type="ECO:0000313" key="6">
    <source>
        <dbReference type="EMBL" id="EEG72090.1"/>
    </source>
</evidence>
<dbReference type="GO" id="GO:0005524">
    <property type="term" value="F:ATP binding"/>
    <property type="evidence" value="ECO:0007669"/>
    <property type="project" value="UniProtKB-KW"/>
</dbReference>
<dbReference type="PANTHER" id="PTHR11659">
    <property type="entry name" value="GLUTAMYL-TRNA GLN AMIDOTRANSFERASE SUBUNIT B MITOCHONDRIAL AND PROKARYOTIC PET112-RELATED"/>
    <property type="match status" value="1"/>
</dbReference>
<gene>
    <name evidence="6" type="ORF">CLOHYLEM_07848</name>
</gene>
<proteinExistence type="predicted"/>
<keyword evidence="2" id="KW-0547">Nucleotide-binding</keyword>
<dbReference type="GO" id="GO:0016740">
    <property type="term" value="F:transferase activity"/>
    <property type="evidence" value="ECO:0007669"/>
    <property type="project" value="UniProtKB-KW"/>
</dbReference>
<evidence type="ECO:0000256" key="3">
    <source>
        <dbReference type="ARBA" id="ARBA00022840"/>
    </source>
</evidence>
<dbReference type="InterPro" id="IPR006075">
    <property type="entry name" value="Asn/Gln-tRNA_Trfase_suB/E_cat"/>
</dbReference>
<dbReference type="Pfam" id="PF02934">
    <property type="entry name" value="GatB_N"/>
    <property type="match status" value="1"/>
</dbReference>
<accession>C0C6V9</accession>
<keyword evidence="4" id="KW-0648">Protein biosynthesis</keyword>
<dbReference type="GO" id="GO:0050567">
    <property type="term" value="F:glutaminyl-tRNA synthase (glutamine-hydrolyzing) activity"/>
    <property type="evidence" value="ECO:0007669"/>
    <property type="project" value="TreeGrafter"/>
</dbReference>
<evidence type="ECO:0000256" key="1">
    <source>
        <dbReference type="ARBA" id="ARBA00022598"/>
    </source>
</evidence>
<dbReference type="Proteomes" id="UP000004893">
    <property type="component" value="Unassembled WGS sequence"/>
</dbReference>
<dbReference type="EMBL" id="ABYI02000098">
    <property type="protein sequence ID" value="EEG72090.1"/>
    <property type="molecule type" value="Genomic_DNA"/>
</dbReference>
<evidence type="ECO:0000256" key="4">
    <source>
        <dbReference type="ARBA" id="ARBA00022917"/>
    </source>
</evidence>
<keyword evidence="3" id="KW-0067">ATP-binding</keyword>
<sequence>MSKQYETVIGLEVHVELATKTKIFCSCSTQFGGAPNTHTCPVCTGMPGSLPVLNKQVVEYAVAIG</sequence>
<dbReference type="eggNOG" id="COG0064">
    <property type="taxonomic scope" value="Bacteria"/>
</dbReference>
<organism evidence="6 7">
    <name type="scientific">[Clostridium] hylemonae DSM 15053</name>
    <dbReference type="NCBI Taxonomy" id="553973"/>
    <lineage>
        <taxon>Bacteria</taxon>
        <taxon>Bacillati</taxon>
        <taxon>Bacillota</taxon>
        <taxon>Clostridia</taxon>
        <taxon>Lachnospirales</taxon>
        <taxon>Lachnospiraceae</taxon>
    </lineage>
</organism>
<dbReference type="HOGENOM" id="CLU_2854775_0_0_9"/>
<keyword evidence="7" id="KW-1185">Reference proteome</keyword>
<comment type="caution">
    <text evidence="6">The sequence shown here is derived from an EMBL/GenBank/DDBJ whole genome shotgun (WGS) entry which is preliminary data.</text>
</comment>
<evidence type="ECO:0000259" key="5">
    <source>
        <dbReference type="Pfam" id="PF02934"/>
    </source>
</evidence>